<reference evidence="1 2" key="1">
    <citation type="journal article" date="2019" name="Environ. Microbiol.">
        <title>At the nexus of three kingdoms: the genome of the mycorrhizal fungus Gigaspora margarita provides insights into plant, endobacterial and fungal interactions.</title>
        <authorList>
            <person name="Venice F."/>
            <person name="Ghignone S."/>
            <person name="Salvioli di Fossalunga A."/>
            <person name="Amselem J."/>
            <person name="Novero M."/>
            <person name="Xianan X."/>
            <person name="Sedzielewska Toro K."/>
            <person name="Morin E."/>
            <person name="Lipzen A."/>
            <person name="Grigoriev I.V."/>
            <person name="Henrissat B."/>
            <person name="Martin F.M."/>
            <person name="Bonfante P."/>
        </authorList>
    </citation>
    <scope>NUCLEOTIDE SEQUENCE [LARGE SCALE GENOMIC DNA]</scope>
    <source>
        <strain evidence="1 2">BEG34</strain>
    </source>
</reference>
<proteinExistence type="predicted"/>
<dbReference type="EMBL" id="WTPW01000657">
    <property type="protein sequence ID" value="KAF0491199.1"/>
    <property type="molecule type" value="Genomic_DNA"/>
</dbReference>
<sequence length="83" mass="9393">MVTYNLLKTSDQNVDDKVDNLDSIDENIDLEDFYSTLNIADLVNLTLPEFLAIGDAIFSSEPVVTHQLRDTSNMNYDPIELAR</sequence>
<dbReference type="Proteomes" id="UP000439903">
    <property type="component" value="Unassembled WGS sequence"/>
</dbReference>
<name>A0A8H4EIM4_GIGMA</name>
<protein>
    <submittedName>
        <fullName evidence="1">Uncharacterized protein</fullName>
    </submittedName>
</protein>
<dbReference type="OrthoDB" id="2473736at2759"/>
<keyword evidence="2" id="KW-1185">Reference proteome</keyword>
<accession>A0A8H4EIM4</accession>
<dbReference type="AlphaFoldDB" id="A0A8H4EIM4"/>
<organism evidence="1 2">
    <name type="scientific">Gigaspora margarita</name>
    <dbReference type="NCBI Taxonomy" id="4874"/>
    <lineage>
        <taxon>Eukaryota</taxon>
        <taxon>Fungi</taxon>
        <taxon>Fungi incertae sedis</taxon>
        <taxon>Mucoromycota</taxon>
        <taxon>Glomeromycotina</taxon>
        <taxon>Glomeromycetes</taxon>
        <taxon>Diversisporales</taxon>
        <taxon>Gigasporaceae</taxon>
        <taxon>Gigaspora</taxon>
    </lineage>
</organism>
<gene>
    <name evidence="1" type="ORF">F8M41_021872</name>
</gene>
<evidence type="ECO:0000313" key="1">
    <source>
        <dbReference type="EMBL" id="KAF0491199.1"/>
    </source>
</evidence>
<comment type="caution">
    <text evidence="1">The sequence shown here is derived from an EMBL/GenBank/DDBJ whole genome shotgun (WGS) entry which is preliminary data.</text>
</comment>
<evidence type="ECO:0000313" key="2">
    <source>
        <dbReference type="Proteomes" id="UP000439903"/>
    </source>
</evidence>